<keyword evidence="1" id="KW-0560">Oxidoreductase</keyword>
<dbReference type="PANTHER" id="PTHR43854">
    <property type="entry name" value="INDOLEPYRUVATE OXIDOREDUCTASE SUBUNIT IORB"/>
    <property type="match status" value="1"/>
</dbReference>
<reference evidence="3" key="1">
    <citation type="submission" date="2019-01" db="EMBL/GenBank/DDBJ databases">
        <authorList>
            <consortium name="Genoscope - CEA"/>
            <person name="William W."/>
        </authorList>
    </citation>
    <scope>NUCLEOTIDE SEQUENCE</scope>
    <source>
        <strain evidence="3">CR-1</strain>
    </source>
</reference>
<dbReference type="InterPro" id="IPR052198">
    <property type="entry name" value="IorB_Oxidoreductase"/>
</dbReference>
<name>A0A484HDH5_9BACT</name>
<dbReference type="Gene3D" id="3.40.920.10">
    <property type="entry name" value="Pyruvate-ferredoxin oxidoreductase, PFOR, domain III"/>
    <property type="match status" value="1"/>
</dbReference>
<dbReference type="EMBL" id="CAACVI010000007">
    <property type="protein sequence ID" value="VEN73315.1"/>
    <property type="molecule type" value="Genomic_DNA"/>
</dbReference>
<dbReference type="GO" id="GO:0016903">
    <property type="term" value="F:oxidoreductase activity, acting on the aldehyde or oxo group of donors"/>
    <property type="evidence" value="ECO:0007669"/>
    <property type="project" value="InterPro"/>
</dbReference>
<dbReference type="SUPFAM" id="SSF53323">
    <property type="entry name" value="Pyruvate-ferredoxin oxidoreductase, PFOR, domain III"/>
    <property type="match status" value="1"/>
</dbReference>
<feature type="domain" description="Pyruvate/ketoisovalerate oxidoreductase catalytic" evidence="2">
    <location>
        <begin position="11"/>
        <end position="185"/>
    </location>
</feature>
<dbReference type="PANTHER" id="PTHR43854:SF1">
    <property type="entry name" value="INDOLEPYRUVATE OXIDOREDUCTASE SUBUNIT IORB"/>
    <property type="match status" value="1"/>
</dbReference>
<evidence type="ECO:0000256" key="1">
    <source>
        <dbReference type="ARBA" id="ARBA00023002"/>
    </source>
</evidence>
<protein>
    <recommendedName>
        <fullName evidence="2">Pyruvate/ketoisovalerate oxidoreductase catalytic domain-containing protein</fullName>
    </recommendedName>
</protein>
<gene>
    <name evidence="3" type="ORF">EPICR_150031</name>
</gene>
<dbReference type="InterPro" id="IPR002869">
    <property type="entry name" value="Pyrv_flavodox_OxRed_cen"/>
</dbReference>
<accession>A0A484HDH5</accession>
<dbReference type="InterPro" id="IPR019752">
    <property type="entry name" value="Pyrv/ketoisovalerate_OxRed_cat"/>
</dbReference>
<organism evidence="3">
    <name type="scientific">uncultured Desulfobacteraceae bacterium</name>
    <dbReference type="NCBI Taxonomy" id="218296"/>
    <lineage>
        <taxon>Bacteria</taxon>
        <taxon>Pseudomonadati</taxon>
        <taxon>Thermodesulfobacteriota</taxon>
        <taxon>Desulfobacteria</taxon>
        <taxon>Desulfobacterales</taxon>
        <taxon>Desulfobacteraceae</taxon>
        <taxon>environmental samples</taxon>
    </lineage>
</organism>
<evidence type="ECO:0000313" key="3">
    <source>
        <dbReference type="EMBL" id="VEN73315.1"/>
    </source>
</evidence>
<proteinExistence type="predicted"/>
<dbReference type="Pfam" id="PF01558">
    <property type="entry name" value="POR"/>
    <property type="match status" value="1"/>
</dbReference>
<dbReference type="AlphaFoldDB" id="A0A484HDH5"/>
<evidence type="ECO:0000259" key="2">
    <source>
        <dbReference type="Pfam" id="PF01558"/>
    </source>
</evidence>
<sequence length="188" mass="20071">MNTQIALAGVGGQGILFATKLLAETAIRSGYDLTGSETHGMSQRGGSVVSYLKIGDFLSPLLSPGSADYLLAFEPNEACRNLALVRTGLENRSGGRIYANAGPDFPSPPFAEFFKKNKIKTHVINADQIALDMGAPLSTNLIMLGFACADPDFPFSPGELTETARQTGPERFREANVKALETGRQAFV</sequence>